<name>A0A087SQZ2_AUXPR</name>
<organism evidence="8 9">
    <name type="scientific">Auxenochlorella protothecoides</name>
    <name type="common">Green microalga</name>
    <name type="synonym">Chlorella protothecoides</name>
    <dbReference type="NCBI Taxonomy" id="3075"/>
    <lineage>
        <taxon>Eukaryota</taxon>
        <taxon>Viridiplantae</taxon>
        <taxon>Chlorophyta</taxon>
        <taxon>core chlorophytes</taxon>
        <taxon>Trebouxiophyceae</taxon>
        <taxon>Chlorellales</taxon>
        <taxon>Chlorellaceae</taxon>
        <taxon>Auxenochlorella</taxon>
    </lineage>
</organism>
<dbReference type="RefSeq" id="XP_011401158.1">
    <property type="nucleotide sequence ID" value="XM_011402856.1"/>
</dbReference>
<dbReference type="OrthoDB" id="202825at2759"/>
<evidence type="ECO:0000256" key="3">
    <source>
        <dbReference type="ARBA" id="ARBA00022840"/>
    </source>
</evidence>
<dbReference type="Pfam" id="PF03133">
    <property type="entry name" value="TTL"/>
    <property type="match status" value="1"/>
</dbReference>
<evidence type="ECO:0000313" key="8">
    <source>
        <dbReference type="EMBL" id="KFM28146.1"/>
    </source>
</evidence>
<dbReference type="AlphaFoldDB" id="A0A087SQZ2"/>
<dbReference type="GO" id="GO:0070740">
    <property type="term" value="F:tubulin-glutamic acid ligase activity"/>
    <property type="evidence" value="ECO:0007669"/>
    <property type="project" value="TreeGrafter"/>
</dbReference>
<evidence type="ECO:0000256" key="4">
    <source>
        <dbReference type="ARBA" id="ARBA00041448"/>
    </source>
</evidence>
<dbReference type="Gene3D" id="3.30.470.20">
    <property type="entry name" value="ATP-grasp fold, B domain"/>
    <property type="match status" value="1"/>
</dbReference>
<dbReference type="eggNOG" id="KOG2157">
    <property type="taxonomic scope" value="Eukaryota"/>
</dbReference>
<feature type="chain" id="PRO_5001828987" description="Tubulin--tyrosine ligase-like protein 5" evidence="7">
    <location>
        <begin position="19"/>
        <end position="448"/>
    </location>
</feature>
<proteinExistence type="predicted"/>
<evidence type="ECO:0000256" key="7">
    <source>
        <dbReference type="SAM" id="SignalP"/>
    </source>
</evidence>
<dbReference type="PANTHER" id="PTHR12241">
    <property type="entry name" value="TUBULIN POLYGLUTAMYLASE"/>
    <property type="match status" value="1"/>
</dbReference>
<dbReference type="STRING" id="3075.A0A087SQZ2"/>
<protein>
    <recommendedName>
        <fullName evidence="4">Tubulin--tyrosine ligase-like protein 5</fullName>
    </recommendedName>
</protein>
<dbReference type="GO" id="GO:0000226">
    <property type="term" value="P:microtubule cytoskeleton organization"/>
    <property type="evidence" value="ECO:0007669"/>
    <property type="project" value="TreeGrafter"/>
</dbReference>
<feature type="compositionally biased region" description="Acidic residues" evidence="6">
    <location>
        <begin position="219"/>
        <end position="228"/>
    </location>
</feature>
<keyword evidence="3" id="KW-0067">ATP-binding</keyword>
<dbReference type="Proteomes" id="UP000028924">
    <property type="component" value="Unassembled WGS sequence"/>
</dbReference>
<comment type="catalytic activity">
    <reaction evidence="5">
        <text>L-glutamyl-[protein] + L-glutamate + ATP = gamma-L-glutamyl-L-glutamyl-[protein] + ADP + phosphate + H(+)</text>
        <dbReference type="Rhea" id="RHEA:60144"/>
        <dbReference type="Rhea" id="RHEA-COMP:10208"/>
        <dbReference type="Rhea" id="RHEA-COMP:15517"/>
        <dbReference type="ChEBI" id="CHEBI:15378"/>
        <dbReference type="ChEBI" id="CHEBI:29973"/>
        <dbReference type="ChEBI" id="CHEBI:29985"/>
        <dbReference type="ChEBI" id="CHEBI:30616"/>
        <dbReference type="ChEBI" id="CHEBI:43474"/>
        <dbReference type="ChEBI" id="CHEBI:143622"/>
        <dbReference type="ChEBI" id="CHEBI:456216"/>
    </reaction>
    <physiologicalReaction direction="left-to-right" evidence="5">
        <dbReference type="Rhea" id="RHEA:60145"/>
    </physiologicalReaction>
</comment>
<evidence type="ECO:0000256" key="6">
    <source>
        <dbReference type="SAM" id="MobiDB-lite"/>
    </source>
</evidence>
<evidence type="ECO:0000256" key="5">
    <source>
        <dbReference type="ARBA" id="ARBA00049274"/>
    </source>
</evidence>
<feature type="region of interest" description="Disordered" evidence="6">
    <location>
        <begin position="215"/>
        <end position="241"/>
    </location>
</feature>
<evidence type="ECO:0000256" key="2">
    <source>
        <dbReference type="ARBA" id="ARBA00022741"/>
    </source>
</evidence>
<dbReference type="GO" id="GO:0015631">
    <property type="term" value="F:tubulin binding"/>
    <property type="evidence" value="ECO:0007669"/>
    <property type="project" value="TreeGrafter"/>
</dbReference>
<keyword evidence="9" id="KW-1185">Reference proteome</keyword>
<sequence>MPVLLALLLTLLCATARSSPLRFFIDASAFAEGETDLLLEAIAASNGTASVVGVSRGGFLAHKGWHNTSMWDMYWTGREACYRAFLSHLAPGQLVSCTPGSQAITGKASLVATMKRAYGTAASLFVPESFVLPGDYLAFARAVVAAGPATPWVLKEDSHRGRGIARYVVAQRFVPGQLLVRRRPLYVRLWVLSLGTHPLRPYLFDGGVAVFGSRQGADDGSDGDDGDGVADGGLTGTSAQDADASGHQAMVVNLWQQDRAAARPWSLRQLWDHLDSRFGAGAATGAWARMCLGVAAALAAGLPAQREAGAALPGYQGGNAEVLGVDFLLDGALGAHMVEVNWLPSLARKVVACAVGEACRAGTHEPFDAQKEAFLAAALRLLRASSDAATGTGPGRPPGPRAEQWRALYALRAEARAAEGAFMTGLVTPYACTRDPLPGPSPLSPEEY</sequence>
<dbReference type="GO" id="GO:0005524">
    <property type="term" value="F:ATP binding"/>
    <property type="evidence" value="ECO:0007669"/>
    <property type="project" value="UniProtKB-KW"/>
</dbReference>
<feature type="signal peptide" evidence="7">
    <location>
        <begin position="1"/>
        <end position="18"/>
    </location>
</feature>
<gene>
    <name evidence="8" type="ORF">F751_0961</name>
</gene>
<dbReference type="KEGG" id="apro:F751_0961"/>
<dbReference type="PROSITE" id="PS51221">
    <property type="entry name" value="TTL"/>
    <property type="match status" value="1"/>
</dbReference>
<dbReference type="InterPro" id="IPR004344">
    <property type="entry name" value="TTL/TTLL_fam"/>
</dbReference>
<evidence type="ECO:0000256" key="1">
    <source>
        <dbReference type="ARBA" id="ARBA00022598"/>
    </source>
</evidence>
<dbReference type="EMBL" id="KL662163">
    <property type="protein sequence ID" value="KFM28146.1"/>
    <property type="molecule type" value="Genomic_DNA"/>
</dbReference>
<keyword evidence="7" id="KW-0732">Signal</keyword>
<keyword evidence="1" id="KW-0436">Ligase</keyword>
<accession>A0A087SQZ2</accession>
<dbReference type="PANTHER" id="PTHR12241:SF145">
    <property type="entry name" value="TUBULIN POLYGLUTAMYLASE TTLL5"/>
    <property type="match status" value="1"/>
</dbReference>
<dbReference type="GeneID" id="23612352"/>
<keyword evidence="2" id="KW-0547">Nucleotide-binding</keyword>
<evidence type="ECO:0000313" key="9">
    <source>
        <dbReference type="Proteomes" id="UP000028924"/>
    </source>
</evidence>
<reference evidence="8 9" key="1">
    <citation type="journal article" date="2014" name="BMC Genomics">
        <title>Oil accumulation mechanisms of the oleaginous microalga Chlorella protothecoides revealed through its genome, transcriptomes, and proteomes.</title>
        <authorList>
            <person name="Gao C."/>
            <person name="Wang Y."/>
            <person name="Shen Y."/>
            <person name="Yan D."/>
            <person name="He X."/>
            <person name="Dai J."/>
            <person name="Wu Q."/>
        </authorList>
    </citation>
    <scope>NUCLEOTIDE SEQUENCE [LARGE SCALE GENOMIC DNA]</scope>
    <source>
        <strain evidence="8 9">0710</strain>
    </source>
</reference>
<dbReference type="GO" id="GO:0036064">
    <property type="term" value="C:ciliary basal body"/>
    <property type="evidence" value="ECO:0007669"/>
    <property type="project" value="TreeGrafter"/>
</dbReference>